<feature type="coiled-coil region" evidence="1">
    <location>
        <begin position="1078"/>
        <end position="1279"/>
    </location>
</feature>
<dbReference type="PANTHER" id="PTHR43977">
    <property type="entry name" value="STRUCTURAL MAINTENANCE OF CHROMOSOMES PROTEIN 3"/>
    <property type="match status" value="1"/>
</dbReference>
<evidence type="ECO:0000256" key="1">
    <source>
        <dbReference type="SAM" id="Coils"/>
    </source>
</evidence>
<proteinExistence type="predicted"/>
<accession>A0AAW2YTJ9</accession>
<reference evidence="3 4" key="1">
    <citation type="submission" date="2024-03" db="EMBL/GenBank/DDBJ databases">
        <title>The Acrasis kona genome and developmental transcriptomes reveal deep origins of eukaryotic multicellular pathways.</title>
        <authorList>
            <person name="Sheikh S."/>
            <person name="Fu C.-J."/>
            <person name="Brown M.W."/>
            <person name="Baldauf S.L."/>
        </authorList>
    </citation>
    <scope>NUCLEOTIDE SEQUENCE [LARGE SCALE GENOMIC DNA]</scope>
    <source>
        <strain evidence="3 4">ATCC MYA-3509</strain>
    </source>
</reference>
<feature type="coiled-coil region" evidence="1">
    <location>
        <begin position="535"/>
        <end position="671"/>
    </location>
</feature>
<gene>
    <name evidence="3" type="ORF">AKO1_006966</name>
</gene>
<keyword evidence="1" id="KW-0175">Coiled coil</keyword>
<feature type="coiled-coil region" evidence="1">
    <location>
        <begin position="191"/>
        <end position="429"/>
    </location>
</feature>
<dbReference type="Proteomes" id="UP001431209">
    <property type="component" value="Unassembled WGS sequence"/>
</dbReference>
<evidence type="ECO:0000313" key="4">
    <source>
        <dbReference type="Proteomes" id="UP001431209"/>
    </source>
</evidence>
<name>A0AAW2YTJ9_9EUKA</name>
<feature type="coiled-coil region" evidence="1">
    <location>
        <begin position="482"/>
        <end position="509"/>
    </location>
</feature>
<keyword evidence="4" id="KW-1185">Reference proteome</keyword>
<comment type="caution">
    <text evidence="3">The sequence shown here is derived from an EMBL/GenBank/DDBJ whole genome shotgun (WGS) entry which is preliminary data.</text>
</comment>
<evidence type="ECO:0000256" key="2">
    <source>
        <dbReference type="SAM" id="MobiDB-lite"/>
    </source>
</evidence>
<sequence>MNLLKKGDNRVWLLVESISCLNPNFLTQDSLIITCESGRSRVETDPFILTENSDVTYVARSLDLGKVKMNHKKLDFVIKLLSVTGKVYWSSEYQEIELPKQLGVTTISLKTMWGQQVHARINMRVVSGHEKEEVNNEKSKQFEEIKNMCEQSRIIARNKLASPIMPAVQKTSNFNDISDLQRILQSTDEMQRHNEEQKDKFERKISKLEQINSESTQRIKELELQIKLSVSVDQEELTRLRQELNNAMKLTDSEQSTNKLTELESLLNEKTKQLEELSSTLEKERIEYRAKLKDGGFPLEQIHGENGNDNFSNEIVQLQNMIKSAEQTDQEHRNMITKLEQSDSIKDRANALEQQLNHVAQTLQNLLEVVKNDLREARKVELKLQDRVEELECERGIIEDRNKIQTNTISDLMKRIEQDRADKAQAEDKLTELFFKHETLQAKYDQQETKLSSYIDLEKEHARVIEEEDKLRSINKDMGVELMQMHLERNGFQERINELEAAVTNTKAEDAKSFDALLLEKNEKIKNDAEVIQTLSQQLEQSHEMDKTLRNLKERIKSDSVRFEKMQQDIDRLTEEKIQLSKLKEDLNNQVADLTTHIQSLTNTLDQSQTNVQKDADQLKLQISQLTSQLSKISSEKLILSNQVDQLNQECQDSNQTLQTLQVELQESKSESSARMDQIYTLQKQTDTFENTIKDLRFDADQLHSDLNHSKQELQNSKQECNEKMDQIDSLRMQLNDSNGQLLDLRSTLDSTSQSRNDLQSELSLIQIQSQESKNENQQIAHQLQELESTKMSLNGQLEESRQDCIMLTESLQHYKNDLESTKSTCEEFKSKINSLQEDIQNVEKSNASQMDQIQHLNRELTHSNATRDDLKNSNENLTSQISSLQQSNQSLLLHVEQSKQEYEATITANQEKLLQQKNTMDQLESMLTSIGKSVQHIELNAAANTSPPVTTVTDQTNHKFDQIMKLADQNSQLNQSIRELNDDRDQLQEKVRNLQLENVKMVDQINRIESESNHLQSNFKNEKNLLMSQIAQLESNLQESKTTLQKERSQHESQDASKIQQHEKYISELKSKHLKSIEQLRCDHNQVELKLESQLKQITSNLDDLKSKYETKDKELVACQLLNGKLEVDLNRLTNQLENATKQQEVVRKEHVRNVEKIQMELVNHKETIASLKVQNESLLEQKQLLSKQLDASKNESNATRDVISKEYKQREKDLKLELEKIKSDQVNLVQDGKSRESDLMAELKQVRDEHQESSTRIEKLIQEKFELESVVKSHEAKLNEYKTDQEAMSFKFNEQILRTMDLMNDVNIWRNKFNKERERNVLNGDYDLSSSVSTPIATPKPL</sequence>
<protein>
    <submittedName>
        <fullName evidence="3">AglZ</fullName>
    </submittedName>
</protein>
<dbReference type="SUPFAM" id="SSF57997">
    <property type="entry name" value="Tropomyosin"/>
    <property type="match status" value="1"/>
</dbReference>
<evidence type="ECO:0000313" key="3">
    <source>
        <dbReference type="EMBL" id="KAL0480761.1"/>
    </source>
</evidence>
<feature type="coiled-coil region" evidence="1">
    <location>
        <begin position="700"/>
        <end position="888"/>
    </location>
</feature>
<dbReference type="Gene3D" id="1.10.287.1490">
    <property type="match status" value="1"/>
</dbReference>
<dbReference type="EMBL" id="JAOPGA020000687">
    <property type="protein sequence ID" value="KAL0480761.1"/>
    <property type="molecule type" value="Genomic_DNA"/>
</dbReference>
<feature type="region of interest" description="Disordered" evidence="2">
    <location>
        <begin position="1039"/>
        <end position="1061"/>
    </location>
</feature>
<feature type="compositionally biased region" description="Basic and acidic residues" evidence="2">
    <location>
        <begin position="1045"/>
        <end position="1061"/>
    </location>
</feature>
<organism evidence="3 4">
    <name type="scientific">Acrasis kona</name>
    <dbReference type="NCBI Taxonomy" id="1008807"/>
    <lineage>
        <taxon>Eukaryota</taxon>
        <taxon>Discoba</taxon>
        <taxon>Heterolobosea</taxon>
        <taxon>Tetramitia</taxon>
        <taxon>Eutetramitia</taxon>
        <taxon>Acrasidae</taxon>
        <taxon>Acrasis</taxon>
    </lineage>
</organism>